<dbReference type="KEGG" id="salw:CP975_10240"/>
<feature type="compositionally biased region" description="Basic and acidic residues" evidence="1">
    <location>
        <begin position="420"/>
        <end position="436"/>
    </location>
</feature>
<feature type="region of interest" description="Disordered" evidence="1">
    <location>
        <begin position="407"/>
        <end position="542"/>
    </location>
</feature>
<name>A0A5J6HHI4_STRAD</name>
<reference evidence="2 3" key="1">
    <citation type="submission" date="2017-09" db="EMBL/GenBank/DDBJ databases">
        <authorList>
            <person name="Lee N."/>
            <person name="Cho B.-K."/>
        </authorList>
    </citation>
    <scope>NUCLEOTIDE SEQUENCE [LARGE SCALE GENOMIC DNA]</scope>
    <source>
        <strain evidence="2 3">ATCC 12461</strain>
    </source>
</reference>
<evidence type="ECO:0000256" key="1">
    <source>
        <dbReference type="SAM" id="MobiDB-lite"/>
    </source>
</evidence>
<feature type="compositionally biased region" description="Basic and acidic residues" evidence="1">
    <location>
        <begin position="507"/>
        <end position="517"/>
    </location>
</feature>
<feature type="compositionally biased region" description="Gly residues" evidence="1">
    <location>
        <begin position="466"/>
        <end position="484"/>
    </location>
</feature>
<sequence>MISAADVPHFTGDLEQLEQHTSGLRSHAGALREAGSMAHSRFQGLGAFYRAPEAEDLFASTAPVRDRADLFASKVETVAQALDEYAVAVRPVIKRLDRLRGQVADFVSGLKTDDGEIDAEWTQDQDKIDQHAALWVEIAEAQAAFSKAEITANNKITALVDGTQYVAQGYEGTLVPLGARVYGYTAEALKHADKLPWGTPEARTYDKWDFSHHVEEAGVSVKDNLVGAVTGFVDLVSPGADGAAARKGLYMSALGLESYLFDPLNRQDSPWKEQAAEGRPYAKAFAKSMVGWDDWEEHPGKATGTVIFNSLTFASGPLAAVARIAKGGAVAKTAGTLAKVGEALDPLSATAKTVGATTRAIPKIADVTARARAGFADIPGAGSTSSVWRISATTELHLTDGKFAIIKDGAPDTTPAPIERPAHERVPSVGTSREHQLAGVGARAPEATADASENLPPRADRDTPARGGGSNAGGERAGGTGGGSYEPWSATDAHHDQAGKSTGPQSGEHRQIFDRDANGTGSGVPYDSSAGLPPAQRTNEPLPELTPQERAQHWSHLEEVEMRSPGDFDHLQRDPDKNGGISEPSKDEARVGLDLRDQKRLPDDLQRPTEADRGEFYSPSTGRYYDIKGVHSDWPPFNNVRDKSRPFKGAYDPANNGRWVKKLAEQIVEKQRIVILDVRNANQAAIDDLKSIVQKNGWEDDVIWYP</sequence>
<feature type="compositionally biased region" description="Basic and acidic residues" evidence="1">
    <location>
        <begin position="584"/>
        <end position="615"/>
    </location>
</feature>
<protein>
    <submittedName>
        <fullName evidence="2">Uncharacterized protein</fullName>
    </submittedName>
</protein>
<feature type="compositionally biased region" description="Basic and acidic residues" evidence="1">
    <location>
        <begin position="565"/>
        <end position="577"/>
    </location>
</feature>
<dbReference type="Proteomes" id="UP000326553">
    <property type="component" value="Chromosome"/>
</dbReference>
<keyword evidence="3" id="KW-1185">Reference proteome</keyword>
<proteinExistence type="predicted"/>
<accession>A0A5J6HHI4</accession>
<evidence type="ECO:0000313" key="3">
    <source>
        <dbReference type="Proteomes" id="UP000326553"/>
    </source>
</evidence>
<feature type="region of interest" description="Disordered" evidence="1">
    <location>
        <begin position="565"/>
        <end position="618"/>
    </location>
</feature>
<evidence type="ECO:0000313" key="2">
    <source>
        <dbReference type="EMBL" id="QEV17834.1"/>
    </source>
</evidence>
<organism evidence="2 3">
    <name type="scientific">Streptomyces alboniger</name>
    <dbReference type="NCBI Taxonomy" id="132473"/>
    <lineage>
        <taxon>Bacteria</taxon>
        <taxon>Bacillati</taxon>
        <taxon>Actinomycetota</taxon>
        <taxon>Actinomycetes</taxon>
        <taxon>Kitasatosporales</taxon>
        <taxon>Streptomycetaceae</taxon>
        <taxon>Streptomyces</taxon>
        <taxon>Streptomyces aurantiacus group</taxon>
    </lineage>
</organism>
<dbReference type="AlphaFoldDB" id="A0A5J6HHI4"/>
<dbReference type="EMBL" id="CP023695">
    <property type="protein sequence ID" value="QEV17834.1"/>
    <property type="molecule type" value="Genomic_DNA"/>
</dbReference>
<gene>
    <name evidence="2" type="ORF">CP975_10240</name>
</gene>